<dbReference type="EMBL" id="KV784358">
    <property type="protein sequence ID" value="OEU16426.1"/>
    <property type="molecule type" value="Genomic_DNA"/>
</dbReference>
<name>A0A1E7FE66_9STRA</name>
<dbReference type="AlphaFoldDB" id="A0A1E7FE66"/>
<proteinExistence type="predicted"/>
<accession>A0A1E7FE66</accession>
<dbReference type="Proteomes" id="UP000095751">
    <property type="component" value="Unassembled WGS sequence"/>
</dbReference>
<organism evidence="1 2">
    <name type="scientific">Fragilariopsis cylindrus CCMP1102</name>
    <dbReference type="NCBI Taxonomy" id="635003"/>
    <lineage>
        <taxon>Eukaryota</taxon>
        <taxon>Sar</taxon>
        <taxon>Stramenopiles</taxon>
        <taxon>Ochrophyta</taxon>
        <taxon>Bacillariophyta</taxon>
        <taxon>Bacillariophyceae</taxon>
        <taxon>Bacillariophycidae</taxon>
        <taxon>Bacillariales</taxon>
        <taxon>Bacillariaceae</taxon>
        <taxon>Fragilariopsis</taxon>
    </lineage>
</organism>
<protein>
    <submittedName>
        <fullName evidence="1">Uncharacterized protein</fullName>
    </submittedName>
</protein>
<sequence length="134" mass="14489">MSVSVASRSGIFVTMMITVLRCVICISTSQSSFFSVDALCVMEPSSRQDNLSHAGAGVVVAVVFPRATFATGTTTNKETTTDAYTYAKATEEKVARVTNIEKTSWNWARGDDISKLIGEMKQVLEVLSDTRAHG</sequence>
<evidence type="ECO:0000313" key="2">
    <source>
        <dbReference type="Proteomes" id="UP000095751"/>
    </source>
</evidence>
<evidence type="ECO:0000313" key="1">
    <source>
        <dbReference type="EMBL" id="OEU16426.1"/>
    </source>
</evidence>
<reference evidence="1 2" key="1">
    <citation type="submission" date="2016-09" db="EMBL/GenBank/DDBJ databases">
        <title>Extensive genetic diversity and differential bi-allelic expression allows diatom success in the polar Southern Ocean.</title>
        <authorList>
            <consortium name="DOE Joint Genome Institute"/>
            <person name="Mock T."/>
            <person name="Otillar R.P."/>
            <person name="Strauss J."/>
            <person name="Dupont C."/>
            <person name="Frickenhaus S."/>
            <person name="Maumus F."/>
            <person name="Mcmullan M."/>
            <person name="Sanges R."/>
            <person name="Schmutz J."/>
            <person name="Toseland A."/>
            <person name="Valas R."/>
            <person name="Veluchamy A."/>
            <person name="Ward B.J."/>
            <person name="Allen A."/>
            <person name="Barry K."/>
            <person name="Falciatore A."/>
            <person name="Ferrante M."/>
            <person name="Fortunato A.E."/>
            <person name="Gloeckner G."/>
            <person name="Gruber A."/>
            <person name="Hipkin R."/>
            <person name="Janech M."/>
            <person name="Kroth P."/>
            <person name="Leese F."/>
            <person name="Lindquist E."/>
            <person name="Lyon B.R."/>
            <person name="Martin J."/>
            <person name="Mayer C."/>
            <person name="Parker M."/>
            <person name="Quesneville H."/>
            <person name="Raymond J."/>
            <person name="Uhlig C."/>
            <person name="Valentin K.U."/>
            <person name="Worden A.Z."/>
            <person name="Armbrust E.V."/>
            <person name="Bowler C."/>
            <person name="Green B."/>
            <person name="Moulton V."/>
            <person name="Van Oosterhout C."/>
            <person name="Grigoriev I."/>
        </authorList>
    </citation>
    <scope>NUCLEOTIDE SEQUENCE [LARGE SCALE GENOMIC DNA]</scope>
    <source>
        <strain evidence="1 2">CCMP1102</strain>
    </source>
</reference>
<dbReference type="InParanoid" id="A0A1E7FE66"/>
<dbReference type="KEGG" id="fcy:FRACYDRAFT_239020"/>
<gene>
    <name evidence="1" type="ORF">FRACYDRAFT_239020</name>
</gene>
<keyword evidence="2" id="KW-1185">Reference proteome</keyword>